<dbReference type="Proteomes" id="UP001596220">
    <property type="component" value="Unassembled WGS sequence"/>
</dbReference>
<keyword evidence="3" id="KW-1185">Reference proteome</keyword>
<feature type="transmembrane region" description="Helical" evidence="1">
    <location>
        <begin position="212"/>
        <end position="231"/>
    </location>
</feature>
<accession>A0ABW1PCW0</accession>
<feature type="transmembrane region" description="Helical" evidence="1">
    <location>
        <begin position="151"/>
        <end position="172"/>
    </location>
</feature>
<feature type="transmembrane region" description="Helical" evidence="1">
    <location>
        <begin position="58"/>
        <end position="75"/>
    </location>
</feature>
<keyword evidence="1" id="KW-0472">Membrane</keyword>
<proteinExistence type="predicted"/>
<organism evidence="2 3">
    <name type="scientific">Saccharothrix lopnurensis</name>
    <dbReference type="NCBI Taxonomy" id="1670621"/>
    <lineage>
        <taxon>Bacteria</taxon>
        <taxon>Bacillati</taxon>
        <taxon>Actinomycetota</taxon>
        <taxon>Actinomycetes</taxon>
        <taxon>Pseudonocardiales</taxon>
        <taxon>Pseudonocardiaceae</taxon>
        <taxon>Saccharothrix</taxon>
    </lineage>
</organism>
<reference evidence="3" key="1">
    <citation type="journal article" date="2019" name="Int. J. Syst. Evol. Microbiol.">
        <title>The Global Catalogue of Microorganisms (GCM) 10K type strain sequencing project: providing services to taxonomists for standard genome sequencing and annotation.</title>
        <authorList>
            <consortium name="The Broad Institute Genomics Platform"/>
            <consortium name="The Broad Institute Genome Sequencing Center for Infectious Disease"/>
            <person name="Wu L."/>
            <person name="Ma J."/>
        </authorList>
    </citation>
    <scope>NUCLEOTIDE SEQUENCE [LARGE SCALE GENOMIC DNA]</scope>
    <source>
        <strain evidence="3">CGMCC 4.7246</strain>
    </source>
</reference>
<gene>
    <name evidence="2" type="ORF">ACFP3R_25560</name>
</gene>
<evidence type="ECO:0000256" key="1">
    <source>
        <dbReference type="SAM" id="Phobius"/>
    </source>
</evidence>
<name>A0ABW1PCW0_9PSEU</name>
<keyword evidence="1" id="KW-1133">Transmembrane helix</keyword>
<comment type="caution">
    <text evidence="2">The sequence shown here is derived from an EMBL/GenBank/DDBJ whole genome shotgun (WGS) entry which is preliminary data.</text>
</comment>
<sequence>MIGMEFSCGYTRLKDVEGRSPCGRPAIRRVRGDSKCLGHLVVEQAISLVGGTEYARKVWIATSFLLLYLALAYALSAWSGWPLLVMGWSAVLFTLGLLVSTAAEWPLGGLCCLAGTPGMVYTVLGDGGIVLRAHLNGGYRVPEFSSWPLELARSGMSTGLGVIFILYAMGIYDLYRRDDQQSMTWSRIGAVVLGVVVLVLVVYSSIASGGRYSGYLPFAVVVVLGILVARGSGLAKRGAQRLAAVLRV</sequence>
<feature type="transmembrane region" description="Helical" evidence="1">
    <location>
        <begin position="107"/>
        <end position="131"/>
    </location>
</feature>
<feature type="transmembrane region" description="Helical" evidence="1">
    <location>
        <begin position="184"/>
        <end position="206"/>
    </location>
</feature>
<evidence type="ECO:0000313" key="3">
    <source>
        <dbReference type="Proteomes" id="UP001596220"/>
    </source>
</evidence>
<dbReference type="RefSeq" id="WP_380639084.1">
    <property type="nucleotide sequence ID" value="NZ_JBHSQO010000031.1"/>
</dbReference>
<dbReference type="EMBL" id="JBHSQO010000031">
    <property type="protein sequence ID" value="MFC6092657.1"/>
    <property type="molecule type" value="Genomic_DNA"/>
</dbReference>
<evidence type="ECO:0000313" key="2">
    <source>
        <dbReference type="EMBL" id="MFC6092657.1"/>
    </source>
</evidence>
<protein>
    <submittedName>
        <fullName evidence="2">Uncharacterized protein</fullName>
    </submittedName>
</protein>
<feature type="transmembrane region" description="Helical" evidence="1">
    <location>
        <begin position="81"/>
        <end position="100"/>
    </location>
</feature>
<keyword evidence="1" id="KW-0812">Transmembrane</keyword>